<keyword evidence="2" id="KW-1185">Reference proteome</keyword>
<proteinExistence type="predicted"/>
<dbReference type="OrthoDB" id="376826at2759"/>
<sequence>MAATAPANTGASTSKSPAPYGEAFNRITSVPLVSQTLNLAHQTLESHSLLAQPYHFGGNVVSSSLKAAEPVTTRIQPQLALLDDYAVKSLNFAESKWSYPFHATTDDVYKNARAPADQAIALLHAYYDAVQKTYAERVVNPAKGLYDARVAPVYNQANTQFQELTKQNQYLQRATEIVSNLQTNLAKTIDSISSRGKADGEQAVQKAQGLSNAIFAELERVRGYATALPAESRKRVEPVLQTFNETFDKLNKEARDTSVPAFERFRKVLSFVREQSLPALQKAIVNPPSSTPTPAAK</sequence>
<evidence type="ECO:0008006" key="3">
    <source>
        <dbReference type="Google" id="ProtNLM"/>
    </source>
</evidence>
<dbReference type="EMBL" id="KZ819635">
    <property type="protein sequence ID" value="PWN91938.1"/>
    <property type="molecule type" value="Genomic_DNA"/>
</dbReference>
<organism evidence="1 2">
    <name type="scientific">Acaromyces ingoldii</name>
    <dbReference type="NCBI Taxonomy" id="215250"/>
    <lineage>
        <taxon>Eukaryota</taxon>
        <taxon>Fungi</taxon>
        <taxon>Dikarya</taxon>
        <taxon>Basidiomycota</taxon>
        <taxon>Ustilaginomycotina</taxon>
        <taxon>Exobasidiomycetes</taxon>
        <taxon>Exobasidiales</taxon>
        <taxon>Cryptobasidiaceae</taxon>
        <taxon>Acaromyces</taxon>
    </lineage>
</organism>
<dbReference type="AlphaFoldDB" id="A0A316YTD1"/>
<gene>
    <name evidence="1" type="ORF">FA10DRAFT_271418</name>
</gene>
<dbReference type="RefSeq" id="XP_025379136.1">
    <property type="nucleotide sequence ID" value="XM_025523098.1"/>
</dbReference>
<dbReference type="PANTHER" id="PTHR14024">
    <property type="entry name" value="PERILIPIN"/>
    <property type="match status" value="1"/>
</dbReference>
<dbReference type="SUPFAM" id="SSF47162">
    <property type="entry name" value="Apolipoprotein"/>
    <property type="match status" value="1"/>
</dbReference>
<accession>A0A316YTD1</accession>
<dbReference type="PANTHER" id="PTHR14024:SF49">
    <property type="entry name" value="LIPID STORAGE DROPLETS SURFACE-BINDING PROTEIN 1"/>
    <property type="match status" value="1"/>
</dbReference>
<dbReference type="STRING" id="215250.A0A316YTD1"/>
<reference evidence="1 2" key="1">
    <citation type="journal article" date="2018" name="Mol. Biol. Evol.">
        <title>Broad Genomic Sampling Reveals a Smut Pathogenic Ancestry of the Fungal Clade Ustilaginomycotina.</title>
        <authorList>
            <person name="Kijpornyongpan T."/>
            <person name="Mondo S.J."/>
            <person name="Barry K."/>
            <person name="Sandor L."/>
            <person name="Lee J."/>
            <person name="Lipzen A."/>
            <person name="Pangilinan J."/>
            <person name="LaButti K."/>
            <person name="Hainaut M."/>
            <person name="Henrissat B."/>
            <person name="Grigoriev I.V."/>
            <person name="Spatafora J.W."/>
            <person name="Aime M.C."/>
        </authorList>
    </citation>
    <scope>NUCLEOTIDE SEQUENCE [LARGE SCALE GENOMIC DNA]</scope>
    <source>
        <strain evidence="1 2">MCA 4198</strain>
    </source>
</reference>
<name>A0A316YTD1_9BASI</name>
<dbReference type="InParanoid" id="A0A316YTD1"/>
<dbReference type="Proteomes" id="UP000245768">
    <property type="component" value="Unassembled WGS sequence"/>
</dbReference>
<dbReference type="GeneID" id="37045014"/>
<protein>
    <recommendedName>
        <fullName evidence="3">Lipid droplet-associated perilipin protein</fullName>
    </recommendedName>
</protein>
<evidence type="ECO:0000313" key="2">
    <source>
        <dbReference type="Proteomes" id="UP000245768"/>
    </source>
</evidence>
<evidence type="ECO:0000313" key="1">
    <source>
        <dbReference type="EMBL" id="PWN91938.1"/>
    </source>
</evidence>